<dbReference type="AlphaFoldDB" id="A0A3M6TN99"/>
<gene>
    <name evidence="2" type="ORF">pdam_00021911</name>
</gene>
<dbReference type="EMBL" id="RCHS01003282">
    <property type="protein sequence ID" value="RMX42781.1"/>
    <property type="molecule type" value="Genomic_DNA"/>
</dbReference>
<protein>
    <submittedName>
        <fullName evidence="2">Uncharacterized protein</fullName>
    </submittedName>
</protein>
<feature type="compositionally biased region" description="Basic residues" evidence="1">
    <location>
        <begin position="39"/>
        <end position="49"/>
    </location>
</feature>
<evidence type="ECO:0000313" key="2">
    <source>
        <dbReference type="EMBL" id="RMX42781.1"/>
    </source>
</evidence>
<evidence type="ECO:0000256" key="1">
    <source>
        <dbReference type="SAM" id="MobiDB-lite"/>
    </source>
</evidence>
<feature type="non-terminal residue" evidence="2">
    <location>
        <position position="136"/>
    </location>
</feature>
<organism evidence="2 3">
    <name type="scientific">Pocillopora damicornis</name>
    <name type="common">Cauliflower coral</name>
    <name type="synonym">Millepora damicornis</name>
    <dbReference type="NCBI Taxonomy" id="46731"/>
    <lineage>
        <taxon>Eukaryota</taxon>
        <taxon>Metazoa</taxon>
        <taxon>Cnidaria</taxon>
        <taxon>Anthozoa</taxon>
        <taxon>Hexacorallia</taxon>
        <taxon>Scleractinia</taxon>
        <taxon>Astrocoeniina</taxon>
        <taxon>Pocilloporidae</taxon>
        <taxon>Pocillopora</taxon>
    </lineage>
</organism>
<proteinExistence type="predicted"/>
<keyword evidence="3" id="KW-1185">Reference proteome</keyword>
<sequence>MEARRRDSEIVKQAEKIRGEGVKYAAGAFREIEPCNEPKKKKKTNKKPKKLGESNKWKAEQPLVKNWYKRRERDSFNLHGRWEDTHLAAQSQWQKLKSFGNVHRTEKPVDTLYAFTRPFIALRLVQALITVCRTEK</sequence>
<comment type="caution">
    <text evidence="2">The sequence shown here is derived from an EMBL/GenBank/DDBJ whole genome shotgun (WGS) entry which is preliminary data.</text>
</comment>
<feature type="region of interest" description="Disordered" evidence="1">
    <location>
        <begin position="34"/>
        <end position="56"/>
    </location>
</feature>
<dbReference type="Proteomes" id="UP000275408">
    <property type="component" value="Unassembled WGS sequence"/>
</dbReference>
<evidence type="ECO:0000313" key="3">
    <source>
        <dbReference type="Proteomes" id="UP000275408"/>
    </source>
</evidence>
<reference evidence="2 3" key="1">
    <citation type="journal article" date="2018" name="Sci. Rep.">
        <title>Comparative analysis of the Pocillopora damicornis genome highlights role of immune system in coral evolution.</title>
        <authorList>
            <person name="Cunning R."/>
            <person name="Bay R.A."/>
            <person name="Gillette P."/>
            <person name="Baker A.C."/>
            <person name="Traylor-Knowles N."/>
        </authorList>
    </citation>
    <scope>NUCLEOTIDE SEQUENCE [LARGE SCALE GENOMIC DNA]</scope>
    <source>
        <strain evidence="2">RSMAS</strain>
        <tissue evidence="2">Whole animal</tissue>
    </source>
</reference>
<accession>A0A3M6TN99</accession>
<name>A0A3M6TN99_POCDA</name>